<dbReference type="InterPro" id="IPR036514">
    <property type="entry name" value="SGNH_hydro_sf"/>
</dbReference>
<dbReference type="PANTHER" id="PTHR45650">
    <property type="entry name" value="GDSL-LIKE LIPASE/ACYLHYDROLASE-RELATED"/>
    <property type="match status" value="1"/>
</dbReference>
<dbReference type="PANTHER" id="PTHR45650:SF67">
    <property type="entry name" value="(RAPE) HYPOTHETICAL PROTEIN"/>
    <property type="match status" value="1"/>
</dbReference>
<dbReference type="EMBL" id="QGKW02001988">
    <property type="protein sequence ID" value="KAF2550621.1"/>
    <property type="molecule type" value="Genomic_DNA"/>
</dbReference>
<evidence type="ECO:0008006" key="11">
    <source>
        <dbReference type="Google" id="ProtNLM"/>
    </source>
</evidence>
<dbReference type="AlphaFoldDB" id="A0A8S9GVR0"/>
<dbReference type="GO" id="GO:0016042">
    <property type="term" value="P:lipid catabolic process"/>
    <property type="evidence" value="ECO:0007669"/>
    <property type="project" value="UniProtKB-KW"/>
</dbReference>
<evidence type="ECO:0000256" key="3">
    <source>
        <dbReference type="ARBA" id="ARBA00022525"/>
    </source>
</evidence>
<proteinExistence type="inferred from homology"/>
<evidence type="ECO:0000313" key="10">
    <source>
        <dbReference type="Proteomes" id="UP000712281"/>
    </source>
</evidence>
<organism evidence="9 10">
    <name type="scientific">Brassica cretica</name>
    <name type="common">Mustard</name>
    <dbReference type="NCBI Taxonomy" id="69181"/>
    <lineage>
        <taxon>Eukaryota</taxon>
        <taxon>Viridiplantae</taxon>
        <taxon>Streptophyta</taxon>
        <taxon>Embryophyta</taxon>
        <taxon>Tracheophyta</taxon>
        <taxon>Spermatophyta</taxon>
        <taxon>Magnoliopsida</taxon>
        <taxon>eudicotyledons</taxon>
        <taxon>Gunneridae</taxon>
        <taxon>Pentapetalae</taxon>
        <taxon>rosids</taxon>
        <taxon>malvids</taxon>
        <taxon>Brassicales</taxon>
        <taxon>Brassicaceae</taxon>
        <taxon>Brassiceae</taxon>
        <taxon>Brassica</taxon>
    </lineage>
</organism>
<dbReference type="Proteomes" id="UP000712281">
    <property type="component" value="Unassembled WGS sequence"/>
</dbReference>
<comment type="caution">
    <text evidence="9">The sequence shown here is derived from an EMBL/GenBank/DDBJ whole genome shotgun (WGS) entry which is preliminary data.</text>
</comment>
<evidence type="ECO:0000256" key="5">
    <source>
        <dbReference type="ARBA" id="ARBA00022801"/>
    </source>
</evidence>
<evidence type="ECO:0000256" key="7">
    <source>
        <dbReference type="ARBA" id="ARBA00023098"/>
    </source>
</evidence>
<dbReference type="Pfam" id="PF00657">
    <property type="entry name" value="Lipase_GDSL"/>
    <property type="match status" value="1"/>
</dbReference>
<name>A0A8S9GVR0_BRACR</name>
<evidence type="ECO:0000313" key="9">
    <source>
        <dbReference type="EMBL" id="KAF2550621.1"/>
    </source>
</evidence>
<dbReference type="InterPro" id="IPR001087">
    <property type="entry name" value="GDSL"/>
</dbReference>
<sequence>MESYSRKWCVVFVLLALASSVAKAQQVPCYFIFGDSLVDNGNNNGLVSFARANYFPYGIDFGGPTGRFSNGKTTVDEIAELLGFKDYIPAYNTVSGRQILTGVNYASAAAGIREETGRQLVT</sequence>
<evidence type="ECO:0000256" key="4">
    <source>
        <dbReference type="ARBA" id="ARBA00022729"/>
    </source>
</evidence>
<evidence type="ECO:0000256" key="1">
    <source>
        <dbReference type="ARBA" id="ARBA00004613"/>
    </source>
</evidence>
<dbReference type="Gene3D" id="3.40.50.1110">
    <property type="entry name" value="SGNH hydrolase"/>
    <property type="match status" value="1"/>
</dbReference>
<evidence type="ECO:0000256" key="2">
    <source>
        <dbReference type="ARBA" id="ARBA00008668"/>
    </source>
</evidence>
<gene>
    <name evidence="9" type="ORF">F2Q68_00034998</name>
</gene>
<keyword evidence="5" id="KW-0378">Hydrolase</keyword>
<evidence type="ECO:0000256" key="6">
    <source>
        <dbReference type="ARBA" id="ARBA00022963"/>
    </source>
</evidence>
<feature type="signal peptide" evidence="8">
    <location>
        <begin position="1"/>
        <end position="24"/>
    </location>
</feature>
<dbReference type="InterPro" id="IPR051238">
    <property type="entry name" value="GDSL_esterase/lipase"/>
</dbReference>
<keyword evidence="7" id="KW-0443">Lipid metabolism</keyword>
<dbReference type="GO" id="GO:0005576">
    <property type="term" value="C:extracellular region"/>
    <property type="evidence" value="ECO:0007669"/>
    <property type="project" value="UniProtKB-SubCell"/>
</dbReference>
<protein>
    <recommendedName>
        <fullName evidence="11">GDSL esterase/lipase</fullName>
    </recommendedName>
</protein>
<feature type="chain" id="PRO_5035948931" description="GDSL esterase/lipase" evidence="8">
    <location>
        <begin position="25"/>
        <end position="122"/>
    </location>
</feature>
<evidence type="ECO:0000256" key="8">
    <source>
        <dbReference type="SAM" id="SignalP"/>
    </source>
</evidence>
<reference evidence="9" key="1">
    <citation type="submission" date="2019-12" db="EMBL/GenBank/DDBJ databases">
        <title>Genome sequencing and annotation of Brassica cretica.</title>
        <authorList>
            <person name="Studholme D.J."/>
            <person name="Sarris P.F."/>
        </authorList>
    </citation>
    <scope>NUCLEOTIDE SEQUENCE</scope>
    <source>
        <strain evidence="9">PFS-001/15</strain>
        <tissue evidence="9">Leaf</tissue>
    </source>
</reference>
<keyword evidence="3" id="KW-0964">Secreted</keyword>
<accession>A0A8S9GVR0</accession>
<comment type="subcellular location">
    <subcellularLocation>
        <location evidence="1">Secreted</location>
    </subcellularLocation>
</comment>
<comment type="similarity">
    <text evidence="2">Belongs to the 'GDSL' lipolytic enzyme family.</text>
</comment>
<keyword evidence="6" id="KW-0442">Lipid degradation</keyword>
<dbReference type="GO" id="GO:0016788">
    <property type="term" value="F:hydrolase activity, acting on ester bonds"/>
    <property type="evidence" value="ECO:0007669"/>
    <property type="project" value="InterPro"/>
</dbReference>
<keyword evidence="4 8" id="KW-0732">Signal</keyword>